<dbReference type="EMBL" id="MN739193">
    <property type="protein sequence ID" value="QHS92874.1"/>
    <property type="molecule type" value="Genomic_DNA"/>
</dbReference>
<dbReference type="AlphaFoldDB" id="A0A6C0BMI0"/>
<evidence type="ECO:0000313" key="1">
    <source>
        <dbReference type="EMBL" id="QHS92874.1"/>
    </source>
</evidence>
<reference evidence="1" key="1">
    <citation type="journal article" date="2020" name="Nature">
        <title>Giant virus diversity and host interactions through global metagenomics.</title>
        <authorList>
            <person name="Schulz F."/>
            <person name="Roux S."/>
            <person name="Paez-Espino D."/>
            <person name="Jungbluth S."/>
            <person name="Walsh D.A."/>
            <person name="Denef V.J."/>
            <person name="McMahon K.D."/>
            <person name="Konstantinidis K.T."/>
            <person name="Eloe-Fadrosh E.A."/>
            <person name="Kyrpides N.C."/>
            <person name="Woyke T."/>
        </authorList>
    </citation>
    <scope>NUCLEOTIDE SEQUENCE</scope>
    <source>
        <strain evidence="1">GVMAG-M-3300017651-5</strain>
    </source>
</reference>
<proteinExistence type="predicted"/>
<protein>
    <submittedName>
        <fullName evidence="1">Uncharacterized protein</fullName>
    </submittedName>
</protein>
<name>A0A6C0BMI0_9ZZZZ</name>
<organism evidence="1">
    <name type="scientific">viral metagenome</name>
    <dbReference type="NCBI Taxonomy" id="1070528"/>
    <lineage>
        <taxon>unclassified sequences</taxon>
        <taxon>metagenomes</taxon>
        <taxon>organismal metagenomes</taxon>
    </lineage>
</organism>
<accession>A0A6C0BMI0</accession>
<sequence>MIDHIRIILVDYCPPEDDSDDITHRGIQSELDSTSDHKGLILQRLRSMKDSEN</sequence>